<dbReference type="RefSeq" id="WP_120745872.1">
    <property type="nucleotide sequence ID" value="NZ_RBAH01000002.1"/>
</dbReference>
<protein>
    <submittedName>
        <fullName evidence="2">HEAT repeat domain-containing protein</fullName>
    </submittedName>
</protein>
<dbReference type="AlphaFoldDB" id="A0A3B0CMJ7"/>
<feature type="transmembrane region" description="Helical" evidence="1">
    <location>
        <begin position="6"/>
        <end position="29"/>
    </location>
</feature>
<evidence type="ECO:0000313" key="3">
    <source>
        <dbReference type="Proteomes" id="UP000282311"/>
    </source>
</evidence>
<proteinExistence type="predicted"/>
<dbReference type="InterPro" id="IPR011989">
    <property type="entry name" value="ARM-like"/>
</dbReference>
<organism evidence="2 3">
    <name type="scientific">Paenibacillus ginsengarvi</name>
    <dbReference type="NCBI Taxonomy" id="400777"/>
    <lineage>
        <taxon>Bacteria</taxon>
        <taxon>Bacillati</taxon>
        <taxon>Bacillota</taxon>
        <taxon>Bacilli</taxon>
        <taxon>Bacillales</taxon>
        <taxon>Paenibacillaceae</taxon>
        <taxon>Paenibacillus</taxon>
    </lineage>
</organism>
<keyword evidence="1" id="KW-0472">Membrane</keyword>
<name>A0A3B0CMJ7_9BACL</name>
<dbReference type="SUPFAM" id="SSF48371">
    <property type="entry name" value="ARM repeat"/>
    <property type="match status" value="1"/>
</dbReference>
<accession>A0A3B0CMJ7</accession>
<dbReference type="EMBL" id="RBAH01000002">
    <property type="protein sequence ID" value="RKN86180.1"/>
    <property type="molecule type" value="Genomic_DNA"/>
</dbReference>
<keyword evidence="1" id="KW-0812">Transmembrane</keyword>
<dbReference type="OrthoDB" id="2112914at2"/>
<dbReference type="InterPro" id="IPR004155">
    <property type="entry name" value="PBS_lyase_HEAT"/>
</dbReference>
<evidence type="ECO:0000313" key="2">
    <source>
        <dbReference type="EMBL" id="RKN86180.1"/>
    </source>
</evidence>
<dbReference type="Gene3D" id="1.25.10.10">
    <property type="entry name" value="Leucine-rich Repeat Variant"/>
    <property type="match status" value="1"/>
</dbReference>
<comment type="caution">
    <text evidence="2">The sequence shown here is derived from an EMBL/GenBank/DDBJ whole genome shotgun (WGS) entry which is preliminary data.</text>
</comment>
<reference evidence="2 3" key="1">
    <citation type="journal article" date="2007" name="Int. J. Syst. Evol. Microbiol.">
        <title>Paenibacillus ginsengarvi sp. nov., isolated from soil from ginseng cultivation.</title>
        <authorList>
            <person name="Yoon M.H."/>
            <person name="Ten L.N."/>
            <person name="Im W.T."/>
        </authorList>
    </citation>
    <scope>NUCLEOTIDE SEQUENCE [LARGE SCALE GENOMIC DNA]</scope>
    <source>
        <strain evidence="2 3">KCTC 13059</strain>
    </source>
</reference>
<dbReference type="Proteomes" id="UP000282311">
    <property type="component" value="Unassembled WGS sequence"/>
</dbReference>
<evidence type="ECO:0000256" key="1">
    <source>
        <dbReference type="SAM" id="Phobius"/>
    </source>
</evidence>
<dbReference type="SMART" id="SM00567">
    <property type="entry name" value="EZ_HEAT"/>
    <property type="match status" value="3"/>
</dbReference>
<dbReference type="Pfam" id="PF13646">
    <property type="entry name" value="HEAT_2"/>
    <property type="match status" value="1"/>
</dbReference>
<keyword evidence="3" id="KW-1185">Reference proteome</keyword>
<gene>
    <name evidence="2" type="ORF">D7M11_03995</name>
</gene>
<sequence length="400" mass="45342">MTENASHIIVLAYILIALIVLVFVGLFGLRTRAIWFDRESRRYSLKHQDYFDYVKSHLHEEAPLGKPSGKLTKTELKVIQIKLFEWMEKIAGAERDKLTQLCRDLGLVELNMRRLRSEIHWTRLDAAHNLGVMQAKEAVPTLLELLDEESYGSPVFVIARAISKSALSEEELDRMVRSIAKFRKQSHRLVAEVLALSRIDNTAMLIRYLREQDDELMKIALTCLQNRAIPGARELLPPLVRASDPQLRLLAVQAFVGQAEQVTEGHMKELMRHGDVEIRLAVVDALGRIGQPYTIELLKTGMADADWQVRFNSARSLARMEDHGFRALCELASGSESEEADLAGDVLQEELAKGALNFDDFEQAMRHSRRLGIYRQFFDTLQTEMLPSSMALSLSKGDSA</sequence>
<dbReference type="InterPro" id="IPR016024">
    <property type="entry name" value="ARM-type_fold"/>
</dbReference>
<keyword evidence="1" id="KW-1133">Transmembrane helix</keyword>